<accession>A0A8A3S8H0</accession>
<evidence type="ECO:0000313" key="3">
    <source>
        <dbReference type="Proteomes" id="UP001042704"/>
    </source>
</evidence>
<keyword evidence="3" id="KW-1185">Reference proteome</keyword>
<dbReference type="GeneID" id="76424893"/>
<keyword evidence="1" id="KW-1133">Transmembrane helix</keyword>
<reference evidence="2" key="2">
    <citation type="submission" date="2019-02" db="EMBL/GenBank/DDBJ databases">
        <authorList>
            <person name="Chen S.-C."/>
            <person name="Chien H.-H."/>
            <person name="Lai M.-C."/>
        </authorList>
    </citation>
    <scope>NUCLEOTIDE SEQUENCE</scope>
    <source>
        <strain evidence="2">N2F9704</strain>
    </source>
</reference>
<dbReference type="EMBL" id="CP036172">
    <property type="protein sequence ID" value="QSZ67980.1"/>
    <property type="molecule type" value="Genomic_DNA"/>
</dbReference>
<dbReference type="AlphaFoldDB" id="A0A8A3S8H0"/>
<dbReference type="RefSeq" id="WP_265580905.1">
    <property type="nucleotide sequence ID" value="NZ_CP036172.1"/>
</dbReference>
<reference evidence="2" key="1">
    <citation type="journal article" date="2001" name="Int. J. Syst. Evol. Microbiol.">
        <title>Methanofollis aquaemaris sp. nov., a methanogen isolated from an aquaculture fish pond.</title>
        <authorList>
            <person name="Lai M.C."/>
            <person name="Chen S.C."/>
        </authorList>
    </citation>
    <scope>NUCLEOTIDE SEQUENCE</scope>
    <source>
        <strain evidence="2">N2F9704</strain>
    </source>
</reference>
<proteinExistence type="predicted"/>
<dbReference type="Proteomes" id="UP001042704">
    <property type="component" value="Chromosome"/>
</dbReference>
<evidence type="ECO:0000256" key="1">
    <source>
        <dbReference type="SAM" id="Phobius"/>
    </source>
</evidence>
<protein>
    <submittedName>
        <fullName evidence="2">Uncharacterized protein</fullName>
    </submittedName>
</protein>
<feature type="transmembrane region" description="Helical" evidence="1">
    <location>
        <begin position="350"/>
        <end position="370"/>
    </location>
</feature>
<keyword evidence="1" id="KW-0472">Membrane</keyword>
<evidence type="ECO:0000313" key="2">
    <source>
        <dbReference type="EMBL" id="QSZ67980.1"/>
    </source>
</evidence>
<gene>
    <name evidence="2" type="ORF">RJ40_10970</name>
</gene>
<keyword evidence="1" id="KW-0812">Transmembrane</keyword>
<organism evidence="2 3">
    <name type="scientific">Methanofollis aquaemaris</name>
    <dbReference type="NCBI Taxonomy" id="126734"/>
    <lineage>
        <taxon>Archaea</taxon>
        <taxon>Methanobacteriati</taxon>
        <taxon>Methanobacteriota</taxon>
        <taxon>Stenosarchaea group</taxon>
        <taxon>Methanomicrobia</taxon>
        <taxon>Methanomicrobiales</taxon>
        <taxon>Methanomicrobiaceae</taxon>
        <taxon>Methanofollis</taxon>
    </lineage>
</organism>
<sequence>MKRIVGLVVGLLVVICCIQAAAATSYVDGGNYDLARAPDVDPASGDLTPGQKVIVKMTVTLEGSGDYTFPDDETIEFYSELEGLKWSYNLDVEGREIFNDPKTSSARYLRLSGWDLAYKKGSGAKIELTLEGKAPTVAGNQKKNIVRIRQYDEDDDVVDDSEYLLERTVISPQNVDSNLKAANDRLNNLKGAIEEKLKLGVDTTAAQKKYDEAKAALNRASATTDYAAAQADLTTATEAMDAAEAELSKAWARKDIDDAQAKINEIDGLISYFETEKGMKTDQRVVGLKTQRDIAAQSLSAANDKMNDKNYAAARIKGEEAAQKATSTLDIANALKKEVGQGFSLELGSLPLYIGAGVLVVLIIGGIVYLRGRRKWDELG</sequence>
<dbReference type="KEGG" id="maqe:RJ40_10970"/>
<name>A0A8A3S8H0_9EURY</name>